<name>A0A2C6L6G9_9APIC</name>
<dbReference type="EMBL" id="MIGC01001397">
    <property type="protein sequence ID" value="PHJ22956.1"/>
    <property type="molecule type" value="Genomic_DNA"/>
</dbReference>
<evidence type="ECO:0000256" key="1">
    <source>
        <dbReference type="SAM" id="MobiDB-lite"/>
    </source>
</evidence>
<accession>A0A2C6L6G9</accession>
<feature type="chain" id="PRO_5013310727" description="Transmembrane protein" evidence="2">
    <location>
        <begin position="27"/>
        <end position="398"/>
    </location>
</feature>
<keyword evidence="4" id="KW-1185">Reference proteome</keyword>
<sequence>MKHCLAKGLGALCLLLPLCFLPVAAAHEAVGRDSLRAKAGGGLISQGSERKEVVRAAAERQQLDAGEEEVTDERYFESSQAVESKSAAHWRLPSSSLFSKLLLKMSKTLQLHMIAAVIFVLWRTGGVPSRCLEYMGIGEARRVSTPESSYSSVGNEGCERLFGRAFGSDDQEPAIRVGHTMPSLTGDISAQMLTPVVPGAPIARDSAAPVSHGPNQSGVVGAGAGDDTAATGAPDENQIDDTTPSVEFQGDKVIIGKTWTTSDGTEKRGSTPAIKFSFEGKKYRIRPTEETRNLLEREGVLGRVRAILSKAPETTSGKKSFAWGKGEKETVQVFSGDVYEKGDDTVIATWEVYLPNGAFGIKTGTNKLEGEKTQEYFNLAAALAEAVHIMKTGERLAE</sequence>
<dbReference type="GeneID" id="94426604"/>
<dbReference type="VEuPathDB" id="ToxoDB:CSUI_003195"/>
<dbReference type="Proteomes" id="UP000221165">
    <property type="component" value="Unassembled WGS sequence"/>
</dbReference>
<dbReference type="RefSeq" id="XP_067924633.1">
    <property type="nucleotide sequence ID" value="XM_068063393.1"/>
</dbReference>
<feature type="region of interest" description="Disordered" evidence="1">
    <location>
        <begin position="204"/>
        <end position="247"/>
    </location>
</feature>
<gene>
    <name evidence="3" type="ORF">CSUI_003195</name>
</gene>
<proteinExistence type="predicted"/>
<keyword evidence="2" id="KW-0732">Signal</keyword>
<evidence type="ECO:0008006" key="5">
    <source>
        <dbReference type="Google" id="ProtNLM"/>
    </source>
</evidence>
<reference evidence="3 4" key="1">
    <citation type="journal article" date="2017" name="Int. J. Parasitol.">
        <title>The genome of the protozoan parasite Cystoisospora suis and a reverse vaccinology approach to identify vaccine candidates.</title>
        <authorList>
            <person name="Palmieri N."/>
            <person name="Shrestha A."/>
            <person name="Ruttkowski B."/>
            <person name="Beck T."/>
            <person name="Vogl C."/>
            <person name="Tomley F."/>
            <person name="Blake D.P."/>
            <person name="Joachim A."/>
        </authorList>
    </citation>
    <scope>NUCLEOTIDE SEQUENCE [LARGE SCALE GENOMIC DNA]</scope>
    <source>
        <strain evidence="3 4">Wien I</strain>
    </source>
</reference>
<evidence type="ECO:0000313" key="4">
    <source>
        <dbReference type="Proteomes" id="UP000221165"/>
    </source>
</evidence>
<feature type="signal peptide" evidence="2">
    <location>
        <begin position="1"/>
        <end position="26"/>
    </location>
</feature>
<evidence type="ECO:0000313" key="3">
    <source>
        <dbReference type="EMBL" id="PHJ22956.1"/>
    </source>
</evidence>
<organism evidence="3 4">
    <name type="scientific">Cystoisospora suis</name>
    <dbReference type="NCBI Taxonomy" id="483139"/>
    <lineage>
        <taxon>Eukaryota</taxon>
        <taxon>Sar</taxon>
        <taxon>Alveolata</taxon>
        <taxon>Apicomplexa</taxon>
        <taxon>Conoidasida</taxon>
        <taxon>Coccidia</taxon>
        <taxon>Eucoccidiorida</taxon>
        <taxon>Eimeriorina</taxon>
        <taxon>Sarcocystidae</taxon>
        <taxon>Cystoisospora</taxon>
    </lineage>
</organism>
<dbReference type="AlphaFoldDB" id="A0A2C6L6G9"/>
<evidence type="ECO:0000256" key="2">
    <source>
        <dbReference type="SAM" id="SignalP"/>
    </source>
</evidence>
<comment type="caution">
    <text evidence="3">The sequence shown here is derived from an EMBL/GenBank/DDBJ whole genome shotgun (WGS) entry which is preliminary data.</text>
</comment>
<protein>
    <recommendedName>
        <fullName evidence="5">Transmembrane protein</fullName>
    </recommendedName>
</protein>